<reference evidence="1" key="1">
    <citation type="submission" date="2021-01" db="EMBL/GenBank/DDBJ databases">
        <authorList>
            <consortium name="Genoscope - CEA"/>
            <person name="William W."/>
        </authorList>
    </citation>
    <scope>NUCLEOTIDE SEQUENCE</scope>
</reference>
<evidence type="ECO:0000313" key="2">
    <source>
        <dbReference type="Proteomes" id="UP000692954"/>
    </source>
</evidence>
<accession>A0A8S1RKN9</accession>
<sequence>MQFLKSYLTDYINTYVFEYFDNISKEQVTTQLSKGQIQLNNMQFKPNIFKKFNLPLIIRESIINNISITLGKQYSIKIDTLHIVIEILNLYGNFIMESAIKLQILDKFKNTLVEDLLKAMAAQDKQQQDPKKKFAFNLIQNMEVELTNLNITIIDKYCTQNSFGIKLEHLTCKSSSNPNQSKLRNIEIKNLQLFWQDPVTQLNAYATLEDVAELNSDILSFQLGIVFDRLQFNCSKNQCNSIYRFSDYISQFTKRQNQQVEQSQNKEDDEKTKAEIKNILKSISLTESSMESQAYEQLCQLAQTQSINDLKQIQFEILKYDKGEEIFQLRKKKLGWFGGMVKNDKKMEEKIINILDVLEQDPNMQQQYLKSLQLKFELVINQCQIGLSSIYRGQLNQLIINFKNISMSMIKTNQLQLDFTVKQAEALLQYQDKINYLISKNTNFEDRYILELHLINEEKKESLFIQTCPFQILFNQEAFEKYYDLFYFFVVSENQLPKLTRKAKEQIQDIVSDKKEKDINFKFEKVYILSTNSKETFLFSPGSLEFNYKTQNQSLYKIKISDTTFGFSEKISSCINFINQEYCFNSIIISRDFFKITKCDIDLIIYFQDNQIKSILELGDLTFQINPIIYKYLYQFYGTHFQQPLKELKNQLRSNEENQLKFCFFYNPHNQNKIKCRFTFQKNFLNLYEVEKDEKIMKIDLENISYQKLTINQDQVLKLITNNQNIQLDFQTDEDRELIVNQCQISRNDNYFVKSILQQNQTDSVNFQKNQQLNQESLSSFEMKLNSIYIVVFENNNQPCLNVQIANLNYLSVGSQLQQNTTLKFNHFIITRDVKCQNHYFQDKKFLEIENDQNYSAIVEYSKQLNEESTVKFSLPYCLLSYRAKIIGQILEFYPIEMKQDWNLTKFIINSYLTQYPDLQIICNKMIVEINLKQILFKQSELKQIKWSQNFISIMFLQDSPDEDCLQFTSVPQGILKVQNQKEMIIQIMLQDAQAIFTQQQTLQSSIYKRKSTKKVLLSSCNIFFDWQLVFQTKVINHQMNLRINQLKVTLGTQDICYIIKEMKKLSNQIKDFYDSHDIASYLIQYREKTYSLTVGVETIIQAVFIDDFLNSSLPMFGIIQKQPLLKLQLNQNDMYYYTRNLFELYNYHSTKFVWEPIIEPIYLELILQISNLKPKINLDFNIQDICNINISMEILSNILKFKNLIKSSQLNEQKQGNRQINQNYSQIITYETYEIFNSSGLLIVAQGEDRQTFELTNLQKKLTKCNGVFQFDIYGINTTIKIQNWSLKQQKKKVIQEKGLTLIIETIVDEFMNSSRTIISSNILLINQTPFPLQIKISHQEILNLDKSIRHQQFQKFQKYQNIYQIPSHYQKGQFCLFENNQSSENFNYSNIVQKLKKDNFEILSLNKKFFRIKCVHDPLMKERSIISIVPIVEFINQTPFKIRIDKHCPQAKQFTNFIIMQNEIVPDCEINPSIEYLFSFSIDRYYQSIQYSFDDLMKERSVLLEDEKWQLNYDKKNLALQLLIRPKIDNYGRHQIIIQFDKPYLINNTKLDLIFYQGIEKNLEILGGQKQNTSQQLITLKKIQDKHILIFEERNTNLKSQPLMLTQIINSETLYIQKKENNQLYYLPIQIEKNVIQMGDQTIPYFELCYKYMVFNRLNQIVQLCYEDKKIILEPFIKLPLQIWNQNLLNDADLPYECSLKINFENYVLQTARFNIMAQQQFIMLLRSIDLCIRLFIKVSILELKGQFIFFIDEIENQQDFPYIIINESKSLQIQLKSDNETLTYGDRFPLANSYQTDREFTYLVNLKDQKMKWENSIQFQLMLDQIGLNGTIEINRQKYDYTVIQIAQQKQFIFKDFQQLSQSQIQIEQEKIQYILELKMQIFGCTISYFENLKYQYKELAICFLENIIMNYQSNEQNYKQINFKLQKIQIDSQSKSLSEEKTILFSEVQQSQNSIEFEFRLDGSAQNCICVDLVKINFGNFQFCMDQRLKDKQEQIQAQFYDLIGQQSIQNSRNQQLTELEIPTNLNKKINSIQIKQAKIFVKKLILCPIKMKISYLQDIYQLERQHFVQENFISSPSNLFHKIMKKYIFGDSKFLFNMIGQFLINKLNINQTKLTNWNEIRIKRVLYEQMKFYKVFNKQQAKNYQILKQAQKCDRNREYSNKKFIIISIHEVLQKGQTKILYICDQQIFFIHQNLIQNYMEYETIQLVYSQPDILHLHIVSEKEEITLLLEDQQDLQIATQNLNRFQN</sequence>
<proteinExistence type="predicted"/>
<comment type="caution">
    <text evidence="1">The sequence shown here is derived from an EMBL/GenBank/DDBJ whole genome shotgun (WGS) entry which is preliminary data.</text>
</comment>
<evidence type="ECO:0008006" key="3">
    <source>
        <dbReference type="Google" id="ProtNLM"/>
    </source>
</evidence>
<protein>
    <recommendedName>
        <fullName evidence="3">Chorein N-terminal domain-containing protein</fullName>
    </recommendedName>
</protein>
<name>A0A8S1RKN9_9CILI</name>
<evidence type="ECO:0000313" key="1">
    <source>
        <dbReference type="EMBL" id="CAD8127305.1"/>
    </source>
</evidence>
<dbReference type="EMBL" id="CAJJDN010000175">
    <property type="protein sequence ID" value="CAD8127305.1"/>
    <property type="molecule type" value="Genomic_DNA"/>
</dbReference>
<organism evidence="1 2">
    <name type="scientific">Paramecium sonneborni</name>
    <dbReference type="NCBI Taxonomy" id="65129"/>
    <lineage>
        <taxon>Eukaryota</taxon>
        <taxon>Sar</taxon>
        <taxon>Alveolata</taxon>
        <taxon>Ciliophora</taxon>
        <taxon>Intramacronucleata</taxon>
        <taxon>Oligohymenophorea</taxon>
        <taxon>Peniculida</taxon>
        <taxon>Parameciidae</taxon>
        <taxon>Paramecium</taxon>
    </lineage>
</organism>
<gene>
    <name evidence="1" type="ORF">PSON_ATCC_30995.1.T1750029</name>
</gene>
<dbReference type="Proteomes" id="UP000692954">
    <property type="component" value="Unassembled WGS sequence"/>
</dbReference>
<keyword evidence="2" id="KW-1185">Reference proteome</keyword>
<dbReference type="OrthoDB" id="299244at2759"/>